<keyword evidence="3 5" id="KW-1133">Transmembrane helix</keyword>
<proteinExistence type="predicted"/>
<dbReference type="PANTHER" id="PTHR28018:SF3">
    <property type="entry name" value="RESPIRATORY SUPERCOMPLEX FACTOR 2, MITOCHONDRIAL"/>
    <property type="match status" value="1"/>
</dbReference>
<dbReference type="InterPro" id="IPR040153">
    <property type="entry name" value="Rcf2"/>
</dbReference>
<protein>
    <recommendedName>
        <fullName evidence="6">HIG1 domain-containing protein</fullName>
    </recommendedName>
</protein>
<organism evidence="7 8">
    <name type="scientific">Lobosporangium transversale</name>
    <dbReference type="NCBI Taxonomy" id="64571"/>
    <lineage>
        <taxon>Eukaryota</taxon>
        <taxon>Fungi</taxon>
        <taxon>Fungi incertae sedis</taxon>
        <taxon>Mucoromycota</taxon>
        <taxon>Mortierellomycotina</taxon>
        <taxon>Mortierellomycetes</taxon>
        <taxon>Mortierellales</taxon>
        <taxon>Mortierellaceae</taxon>
        <taxon>Lobosporangium</taxon>
    </lineage>
</organism>
<name>A0A1Y2GK99_9FUNG</name>
<dbReference type="RefSeq" id="XP_021879952.1">
    <property type="nucleotide sequence ID" value="XM_022026642.1"/>
</dbReference>
<keyword evidence="2 5" id="KW-0812">Transmembrane</keyword>
<evidence type="ECO:0000313" key="7">
    <source>
        <dbReference type="EMBL" id="ORZ12087.1"/>
    </source>
</evidence>
<dbReference type="FunCoup" id="A0A1Y2GK99">
    <property type="interactions" value="73"/>
</dbReference>
<evidence type="ECO:0000256" key="3">
    <source>
        <dbReference type="ARBA" id="ARBA00022989"/>
    </source>
</evidence>
<comment type="subcellular location">
    <subcellularLocation>
        <location evidence="1">Mitochondrion</location>
    </subcellularLocation>
</comment>
<feature type="transmembrane region" description="Helical" evidence="5">
    <location>
        <begin position="122"/>
        <end position="141"/>
    </location>
</feature>
<keyword evidence="8" id="KW-1185">Reference proteome</keyword>
<dbReference type="STRING" id="64571.A0A1Y2GK99"/>
<accession>A0A1Y2GK99</accession>
<comment type="caution">
    <text evidence="7">The sequence shown here is derived from an EMBL/GenBank/DDBJ whole genome shotgun (WGS) entry which is preliminary data.</text>
</comment>
<dbReference type="AlphaFoldDB" id="A0A1Y2GK99"/>
<keyword evidence="4 5" id="KW-0472">Membrane</keyword>
<dbReference type="InterPro" id="IPR007667">
    <property type="entry name" value="Hypoxia_induced_domain"/>
</dbReference>
<sequence length="227" mass="24713">MSGDHYKSPFLDHHEDKNELIAVAAAKGAGLALVAGGLIAFSGSRYSKVYQTLSRPMKMFLLGSGTAATAVLFGDHARVHYEDRQLLRHLDAEAAEAARAEIRAQRGILAELNYQIRENRNVVVGVAWLTCMAGSLGYTFSKKGLTTTQRIVTARMYAQGFTILTMLGVAALELTEPPHEKKEIMTDQWKAILAKDRQGQYIVKDPTQQQQVAAALAAPASSVSTHS</sequence>
<gene>
    <name evidence="7" type="ORF">BCR41DRAFT_371909</name>
</gene>
<feature type="domain" description="HIG1" evidence="6">
    <location>
        <begin position="92"/>
        <end position="184"/>
    </location>
</feature>
<evidence type="ECO:0000256" key="1">
    <source>
        <dbReference type="ARBA" id="ARBA00004173"/>
    </source>
</evidence>
<dbReference type="Proteomes" id="UP000193648">
    <property type="component" value="Unassembled WGS sequence"/>
</dbReference>
<evidence type="ECO:0000256" key="2">
    <source>
        <dbReference type="ARBA" id="ARBA00022692"/>
    </source>
</evidence>
<dbReference type="OrthoDB" id="1915122at2759"/>
<evidence type="ECO:0000313" key="8">
    <source>
        <dbReference type="Proteomes" id="UP000193648"/>
    </source>
</evidence>
<dbReference type="GeneID" id="33568485"/>
<feature type="transmembrane region" description="Helical" evidence="5">
    <location>
        <begin position="156"/>
        <end position="175"/>
    </location>
</feature>
<evidence type="ECO:0000259" key="6">
    <source>
        <dbReference type="PROSITE" id="PS51503"/>
    </source>
</evidence>
<reference evidence="7 8" key="1">
    <citation type="submission" date="2016-07" db="EMBL/GenBank/DDBJ databases">
        <title>Pervasive Adenine N6-methylation of Active Genes in Fungi.</title>
        <authorList>
            <consortium name="DOE Joint Genome Institute"/>
            <person name="Mondo S.J."/>
            <person name="Dannebaum R.O."/>
            <person name="Kuo R.C."/>
            <person name="Labutti K."/>
            <person name="Haridas S."/>
            <person name="Kuo A."/>
            <person name="Salamov A."/>
            <person name="Ahrendt S.R."/>
            <person name="Lipzen A."/>
            <person name="Sullivan W."/>
            <person name="Andreopoulos W.B."/>
            <person name="Clum A."/>
            <person name="Lindquist E."/>
            <person name="Daum C."/>
            <person name="Ramamoorthy G.K."/>
            <person name="Gryganskyi A."/>
            <person name="Culley D."/>
            <person name="Magnuson J.K."/>
            <person name="James T.Y."/>
            <person name="O'Malley M.A."/>
            <person name="Stajich J.E."/>
            <person name="Spatafora J.W."/>
            <person name="Visel A."/>
            <person name="Grigoriev I.V."/>
        </authorList>
    </citation>
    <scope>NUCLEOTIDE SEQUENCE [LARGE SCALE GENOMIC DNA]</scope>
    <source>
        <strain evidence="7 8">NRRL 3116</strain>
    </source>
</reference>
<dbReference type="Pfam" id="PF04588">
    <property type="entry name" value="HIG_1_N"/>
    <property type="match status" value="1"/>
</dbReference>
<dbReference type="EMBL" id="MCFF01000026">
    <property type="protein sequence ID" value="ORZ12087.1"/>
    <property type="molecule type" value="Genomic_DNA"/>
</dbReference>
<evidence type="ECO:0000256" key="4">
    <source>
        <dbReference type="ARBA" id="ARBA00023136"/>
    </source>
</evidence>
<feature type="transmembrane region" description="Helical" evidence="5">
    <location>
        <begin position="20"/>
        <end position="41"/>
    </location>
</feature>
<dbReference type="PROSITE" id="PS51503">
    <property type="entry name" value="HIG1"/>
    <property type="match status" value="1"/>
</dbReference>
<evidence type="ECO:0000256" key="5">
    <source>
        <dbReference type="SAM" id="Phobius"/>
    </source>
</evidence>
<dbReference type="GO" id="GO:0005739">
    <property type="term" value="C:mitochondrion"/>
    <property type="evidence" value="ECO:0007669"/>
    <property type="project" value="UniProtKB-SubCell"/>
</dbReference>
<dbReference type="InParanoid" id="A0A1Y2GK99"/>
<dbReference type="PANTHER" id="PTHR28018">
    <property type="entry name" value="RESPIRATORY SUPERCOMPLEX FACTOR 2, MITOCHONDRIAL"/>
    <property type="match status" value="1"/>
</dbReference>
<dbReference type="GO" id="GO:0033617">
    <property type="term" value="P:mitochondrial respiratory chain complex IV assembly"/>
    <property type="evidence" value="ECO:0007669"/>
    <property type="project" value="TreeGrafter"/>
</dbReference>